<comment type="caution">
    <text evidence="2">The sequence shown here is derived from an EMBL/GenBank/DDBJ whole genome shotgun (WGS) entry which is preliminary data.</text>
</comment>
<evidence type="ECO:0000256" key="1">
    <source>
        <dbReference type="SAM" id="MobiDB-lite"/>
    </source>
</evidence>
<evidence type="ECO:0000313" key="3">
    <source>
        <dbReference type="Proteomes" id="UP000265520"/>
    </source>
</evidence>
<feature type="region of interest" description="Disordered" evidence="1">
    <location>
        <begin position="23"/>
        <end position="47"/>
    </location>
</feature>
<sequence length="47" mass="5332">MTIDELQSSLVVHEQKFKRVNRDGEQALKVESSRGRGSYRGRGRGRG</sequence>
<dbReference type="Proteomes" id="UP000265520">
    <property type="component" value="Unassembled WGS sequence"/>
</dbReference>
<feature type="compositionally biased region" description="Basic and acidic residues" evidence="1">
    <location>
        <begin position="23"/>
        <end position="34"/>
    </location>
</feature>
<proteinExistence type="predicted"/>
<name>A0A392RI84_9FABA</name>
<organism evidence="2 3">
    <name type="scientific">Trifolium medium</name>
    <dbReference type="NCBI Taxonomy" id="97028"/>
    <lineage>
        <taxon>Eukaryota</taxon>
        <taxon>Viridiplantae</taxon>
        <taxon>Streptophyta</taxon>
        <taxon>Embryophyta</taxon>
        <taxon>Tracheophyta</taxon>
        <taxon>Spermatophyta</taxon>
        <taxon>Magnoliopsida</taxon>
        <taxon>eudicotyledons</taxon>
        <taxon>Gunneridae</taxon>
        <taxon>Pentapetalae</taxon>
        <taxon>rosids</taxon>
        <taxon>fabids</taxon>
        <taxon>Fabales</taxon>
        <taxon>Fabaceae</taxon>
        <taxon>Papilionoideae</taxon>
        <taxon>50 kb inversion clade</taxon>
        <taxon>NPAAA clade</taxon>
        <taxon>Hologalegina</taxon>
        <taxon>IRL clade</taxon>
        <taxon>Trifolieae</taxon>
        <taxon>Trifolium</taxon>
    </lineage>
</organism>
<protein>
    <recommendedName>
        <fullName evidence="4">Retrovirus-related pol polyprotein from transposon TNT 1-94</fullName>
    </recommendedName>
</protein>
<feature type="non-terminal residue" evidence="2">
    <location>
        <position position="47"/>
    </location>
</feature>
<feature type="compositionally biased region" description="Basic residues" evidence="1">
    <location>
        <begin position="37"/>
        <end position="47"/>
    </location>
</feature>
<dbReference type="AlphaFoldDB" id="A0A392RI84"/>
<evidence type="ECO:0008006" key="4">
    <source>
        <dbReference type="Google" id="ProtNLM"/>
    </source>
</evidence>
<dbReference type="EMBL" id="LXQA010232415">
    <property type="protein sequence ID" value="MCI36291.1"/>
    <property type="molecule type" value="Genomic_DNA"/>
</dbReference>
<evidence type="ECO:0000313" key="2">
    <source>
        <dbReference type="EMBL" id="MCI36291.1"/>
    </source>
</evidence>
<keyword evidence="3" id="KW-1185">Reference proteome</keyword>
<reference evidence="2 3" key="1">
    <citation type="journal article" date="2018" name="Front. Plant Sci.">
        <title>Red Clover (Trifolium pratense) and Zigzag Clover (T. medium) - A Picture of Genomic Similarities and Differences.</title>
        <authorList>
            <person name="Dluhosova J."/>
            <person name="Istvanek J."/>
            <person name="Nedelnik J."/>
            <person name="Repkova J."/>
        </authorList>
    </citation>
    <scope>NUCLEOTIDE SEQUENCE [LARGE SCALE GENOMIC DNA]</scope>
    <source>
        <strain evidence="3">cv. 10/8</strain>
        <tissue evidence="2">Leaf</tissue>
    </source>
</reference>
<accession>A0A392RI84</accession>